<protein>
    <submittedName>
        <fullName evidence="1">Uncharacterized protein</fullName>
    </submittedName>
</protein>
<dbReference type="Proteomes" id="UP000597613">
    <property type="component" value="Unassembled WGS sequence"/>
</dbReference>
<organism evidence="1 2">
    <name type="scientific">Sphingomonas albertensis</name>
    <dbReference type="NCBI Taxonomy" id="2762591"/>
    <lineage>
        <taxon>Bacteria</taxon>
        <taxon>Pseudomonadati</taxon>
        <taxon>Pseudomonadota</taxon>
        <taxon>Alphaproteobacteria</taxon>
        <taxon>Sphingomonadales</taxon>
        <taxon>Sphingomonadaceae</taxon>
        <taxon>Sphingomonas</taxon>
    </lineage>
</organism>
<dbReference type="RefSeq" id="WP_187504920.1">
    <property type="nucleotide sequence ID" value="NZ_CP162536.1"/>
</dbReference>
<accession>A0ABR7AS89</accession>
<keyword evidence="2" id="KW-1185">Reference proteome</keyword>
<evidence type="ECO:0000313" key="2">
    <source>
        <dbReference type="Proteomes" id="UP000597613"/>
    </source>
</evidence>
<name>A0ABR7AS89_9SPHN</name>
<comment type="caution">
    <text evidence="1">The sequence shown here is derived from an EMBL/GenBank/DDBJ whole genome shotgun (WGS) entry which is preliminary data.</text>
</comment>
<gene>
    <name evidence="1" type="ORF">H8S47_16770</name>
</gene>
<reference evidence="1 2" key="1">
    <citation type="submission" date="2020-08" db="EMBL/GenBank/DDBJ databases">
        <title>Putative novel bacterial strains isolated from necrotic wheat leaf tissues caused by Xanthomonas translucens.</title>
        <authorList>
            <person name="Tambong J.T."/>
        </authorList>
    </citation>
    <scope>NUCLEOTIDE SEQUENCE [LARGE SCALE GENOMIC DNA]</scope>
    <source>
        <strain evidence="2">DOAB 1063</strain>
    </source>
</reference>
<dbReference type="EMBL" id="JACONT010000048">
    <property type="protein sequence ID" value="MBC3943333.1"/>
    <property type="molecule type" value="Genomic_DNA"/>
</dbReference>
<proteinExistence type="predicted"/>
<sequence length="69" mass="7474">MKPAHFTTAPKRNPPVPGRDWTLDECRAVADHAQSSQPHDAFFSTDPRAMTDALFAIAGKRVTKLGGAL</sequence>
<evidence type="ECO:0000313" key="1">
    <source>
        <dbReference type="EMBL" id="MBC3943333.1"/>
    </source>
</evidence>